<comment type="caution">
    <text evidence="2">The sequence shown here is derived from an EMBL/GenBank/DDBJ whole genome shotgun (WGS) entry which is preliminary data.</text>
</comment>
<keyword evidence="3" id="KW-1185">Reference proteome</keyword>
<reference evidence="2 3" key="1">
    <citation type="journal article" date="2024" name="Nat. Commun.">
        <title>Phylogenomics reveals the evolutionary origins of lichenization in chlorophyte algae.</title>
        <authorList>
            <person name="Puginier C."/>
            <person name="Libourel C."/>
            <person name="Otte J."/>
            <person name="Skaloud P."/>
            <person name="Haon M."/>
            <person name="Grisel S."/>
            <person name="Petersen M."/>
            <person name="Berrin J.G."/>
            <person name="Delaux P.M."/>
            <person name="Dal Grande F."/>
            <person name="Keller J."/>
        </authorList>
    </citation>
    <scope>NUCLEOTIDE SEQUENCE [LARGE SCALE GENOMIC DNA]</scope>
    <source>
        <strain evidence="2 3">SAG 2043</strain>
    </source>
</reference>
<dbReference type="PANTHER" id="PTHR33538:SF2">
    <property type="entry name" value="PROTEIN GAMETE EXPRESSED 1"/>
    <property type="match status" value="1"/>
</dbReference>
<name>A0AAW1QF69_9CHLO</name>
<keyword evidence="1" id="KW-0732">Signal</keyword>
<dbReference type="InterPro" id="IPR040346">
    <property type="entry name" value="GEX1/Brambleberry"/>
</dbReference>
<dbReference type="PANTHER" id="PTHR33538">
    <property type="entry name" value="PROTEIN GAMETE EXPRESSED 1"/>
    <property type="match status" value="1"/>
</dbReference>
<organism evidence="2 3">
    <name type="scientific">[Myrmecia] bisecta</name>
    <dbReference type="NCBI Taxonomy" id="41462"/>
    <lineage>
        <taxon>Eukaryota</taxon>
        <taxon>Viridiplantae</taxon>
        <taxon>Chlorophyta</taxon>
        <taxon>core chlorophytes</taxon>
        <taxon>Trebouxiophyceae</taxon>
        <taxon>Trebouxiales</taxon>
        <taxon>Trebouxiaceae</taxon>
        <taxon>Myrmecia</taxon>
    </lineage>
</organism>
<dbReference type="EMBL" id="JALJOR010000003">
    <property type="protein sequence ID" value="KAK9819973.1"/>
    <property type="molecule type" value="Genomic_DNA"/>
</dbReference>
<accession>A0AAW1QF69</accession>
<proteinExistence type="predicted"/>
<evidence type="ECO:0000313" key="2">
    <source>
        <dbReference type="EMBL" id="KAK9819973.1"/>
    </source>
</evidence>
<dbReference type="Proteomes" id="UP001489004">
    <property type="component" value="Unassembled WGS sequence"/>
</dbReference>
<feature type="signal peptide" evidence="1">
    <location>
        <begin position="1"/>
        <end position="20"/>
    </location>
</feature>
<gene>
    <name evidence="2" type="ORF">WJX72_004679</name>
</gene>
<evidence type="ECO:0000256" key="1">
    <source>
        <dbReference type="SAM" id="SignalP"/>
    </source>
</evidence>
<feature type="chain" id="PRO_5043441456" evidence="1">
    <location>
        <begin position="21"/>
        <end position="497"/>
    </location>
</feature>
<dbReference type="AlphaFoldDB" id="A0AAW1QF69"/>
<sequence length="497" mass="55337">MDGRAAVLLAATLCLVAGQAKEDVPASKFESVPARVLQAGEGNLEVLKERSSEEGFLDRLFNTDCYSDALASLGTDCKGLGHDQKNRLAVALANCQLSRLGAPTYRCSDSMSLKDCVEGMDDKAYHTFSEFFAHIDSMCLFLQNQNFQQATENTMNKLYSSSSAAAAHLDAINSSLGHHKQQLAEVEGRVLDLGVLQEDVLTTVTANLETARALESKADVLDQKLQQTLDHGEALLQKQTAVMNNLAELSDQEQQRAVEAVQHWKVAADSADVAFQHFEQFKDLQQELAGNYREIVDHSQDLRSALDLVLEYEQRSDAVLVRLLGQSWSISDLLFYAASGLAVIMATSLQTTQRARIPLFLLLVASFVAERVLLDKLHDWLGLGPFGQVMINVPMPRWLPPVSGLPTDEQHFLPLDLKKMVRWSAVAIALSYLARVIWGYRNYEELSYRAVLSIEAKMRESEESQMWNQQRSLIMRARKQGQILAARRRLQAPARGA</sequence>
<evidence type="ECO:0000313" key="3">
    <source>
        <dbReference type="Proteomes" id="UP001489004"/>
    </source>
</evidence>
<protein>
    <submittedName>
        <fullName evidence="2">Uncharacterized protein</fullName>
    </submittedName>
</protein>